<reference evidence="1 2" key="1">
    <citation type="journal article" date="2019" name="Int. J. Syst. Evol. Microbiol.">
        <title>Capsulimonas corticalis gen. nov., sp. nov., an aerobic capsulated bacterium, of a novel bacterial order, Capsulimonadales ord. nov., of the class Armatimonadia of the phylum Armatimonadetes.</title>
        <authorList>
            <person name="Li J."/>
            <person name="Kudo C."/>
            <person name="Tonouchi A."/>
        </authorList>
    </citation>
    <scope>NUCLEOTIDE SEQUENCE [LARGE SCALE GENOMIC DNA]</scope>
    <source>
        <strain evidence="1 2">AX-7</strain>
    </source>
</reference>
<organism evidence="1 2">
    <name type="scientific">Capsulimonas corticalis</name>
    <dbReference type="NCBI Taxonomy" id="2219043"/>
    <lineage>
        <taxon>Bacteria</taxon>
        <taxon>Bacillati</taxon>
        <taxon>Armatimonadota</taxon>
        <taxon>Armatimonadia</taxon>
        <taxon>Capsulimonadales</taxon>
        <taxon>Capsulimonadaceae</taxon>
        <taxon>Capsulimonas</taxon>
    </lineage>
</organism>
<evidence type="ECO:0000313" key="1">
    <source>
        <dbReference type="EMBL" id="BDI33722.1"/>
    </source>
</evidence>
<gene>
    <name evidence="1" type="ORF">CCAX7_57730</name>
</gene>
<proteinExistence type="predicted"/>
<protein>
    <submittedName>
        <fullName evidence="1">Uncharacterized protein</fullName>
    </submittedName>
</protein>
<name>A0A402D0B5_9BACT</name>
<dbReference type="AlphaFoldDB" id="A0A402D0B5"/>
<dbReference type="KEGG" id="ccot:CCAX7_57730"/>
<keyword evidence="2" id="KW-1185">Reference proteome</keyword>
<accession>A0A402D0B5</accession>
<dbReference type="Proteomes" id="UP000287394">
    <property type="component" value="Chromosome"/>
</dbReference>
<evidence type="ECO:0000313" key="2">
    <source>
        <dbReference type="Proteomes" id="UP000287394"/>
    </source>
</evidence>
<sequence length="116" mass="13667">MSFATFVLPLLSGLVPLSALYLLAWRAHLNIGHWPRYMLDDPNNFQFNDPWYDRLDGLTCIADGIGWCCLYASIALTIRFSPQITMRRRIIMVCLFLVSWTVFVHEPNQLFWWRLD</sequence>
<dbReference type="EMBL" id="AP025739">
    <property type="protein sequence ID" value="BDI33722.1"/>
    <property type="molecule type" value="Genomic_DNA"/>
</dbReference>